<dbReference type="FunCoup" id="A0A7R8Z0E4">
    <property type="interactions" value="49"/>
</dbReference>
<name>A0A7R8Z0E4_HERIL</name>
<dbReference type="Proteomes" id="UP000594454">
    <property type="component" value="Chromosome 4"/>
</dbReference>
<proteinExistence type="predicted"/>
<dbReference type="AlphaFoldDB" id="A0A7R8Z0E4"/>
<evidence type="ECO:0000313" key="2">
    <source>
        <dbReference type="EMBL" id="CAD7088636.1"/>
    </source>
</evidence>
<dbReference type="PROSITE" id="PS50105">
    <property type="entry name" value="SAM_DOMAIN"/>
    <property type="match status" value="1"/>
</dbReference>
<dbReference type="SUPFAM" id="SSF47769">
    <property type="entry name" value="SAM/Pointed domain"/>
    <property type="match status" value="1"/>
</dbReference>
<accession>A0A7R8Z0E4</accession>
<dbReference type="InParanoid" id="A0A7R8Z0E4"/>
<keyword evidence="3" id="KW-1185">Reference proteome</keyword>
<dbReference type="InterPro" id="IPR001660">
    <property type="entry name" value="SAM"/>
</dbReference>
<reference evidence="2 3" key="1">
    <citation type="submission" date="2020-11" db="EMBL/GenBank/DDBJ databases">
        <authorList>
            <person name="Wallbank WR R."/>
            <person name="Pardo Diaz C."/>
            <person name="Kozak K."/>
            <person name="Martin S."/>
            <person name="Jiggins C."/>
            <person name="Moest M."/>
            <person name="Warren A I."/>
            <person name="Generalovic N T."/>
            <person name="Byers J.R.P. K."/>
            <person name="Montejo-Kovacevich G."/>
            <person name="Yen C E."/>
        </authorList>
    </citation>
    <scope>NUCLEOTIDE SEQUENCE [LARGE SCALE GENOMIC DNA]</scope>
</reference>
<dbReference type="CDD" id="cd09487">
    <property type="entry name" value="SAM_superfamily"/>
    <property type="match status" value="1"/>
</dbReference>
<dbReference type="Gene3D" id="1.10.150.50">
    <property type="entry name" value="Transcription Factor, Ets-1"/>
    <property type="match status" value="1"/>
</dbReference>
<dbReference type="Pfam" id="PF00536">
    <property type="entry name" value="SAM_1"/>
    <property type="match status" value="1"/>
</dbReference>
<evidence type="ECO:0000259" key="1">
    <source>
        <dbReference type="PROSITE" id="PS50105"/>
    </source>
</evidence>
<evidence type="ECO:0000313" key="3">
    <source>
        <dbReference type="Proteomes" id="UP000594454"/>
    </source>
</evidence>
<gene>
    <name evidence="2" type="ORF">HERILL_LOCUS11242</name>
</gene>
<protein>
    <recommendedName>
        <fullName evidence="1">SAM domain-containing protein</fullName>
    </recommendedName>
</protein>
<sequence length="233" mass="26867">MEDVELKRSYSAIVTPTNGQKFKFPPDICASVDRLRDITNFHNILPSRRSFTPTRNAFYMHSPDISPIEFNAPKEYNFKRAPPEAVQKACADSTIFDPNDTVVDVDFTLMPPPILRPPRPSHEGLEAHIRQRRLDHFLPPDYINLHPVLRAQRGLKPKKLKSVRFKDDVMNAPVSLASLLKDTGLNGYIEKFEREEIDLEVLFTMTDDDLKRIGIESEVDRDTILKFKNIFFV</sequence>
<feature type="domain" description="SAM" evidence="1">
    <location>
        <begin position="175"/>
        <end position="226"/>
    </location>
</feature>
<dbReference type="EMBL" id="LR899012">
    <property type="protein sequence ID" value="CAD7088636.1"/>
    <property type="molecule type" value="Genomic_DNA"/>
</dbReference>
<organism evidence="2 3">
    <name type="scientific">Hermetia illucens</name>
    <name type="common">Black soldier fly</name>
    <dbReference type="NCBI Taxonomy" id="343691"/>
    <lineage>
        <taxon>Eukaryota</taxon>
        <taxon>Metazoa</taxon>
        <taxon>Ecdysozoa</taxon>
        <taxon>Arthropoda</taxon>
        <taxon>Hexapoda</taxon>
        <taxon>Insecta</taxon>
        <taxon>Pterygota</taxon>
        <taxon>Neoptera</taxon>
        <taxon>Endopterygota</taxon>
        <taxon>Diptera</taxon>
        <taxon>Brachycera</taxon>
        <taxon>Stratiomyomorpha</taxon>
        <taxon>Stratiomyidae</taxon>
        <taxon>Hermetiinae</taxon>
        <taxon>Hermetia</taxon>
    </lineage>
</organism>
<dbReference type="OrthoDB" id="539213at2759"/>
<dbReference type="InterPro" id="IPR013761">
    <property type="entry name" value="SAM/pointed_sf"/>
</dbReference>